<sequence>MIGNLDHATLQHLWWLIVSVVGALFVFLTFVQGGQTLLLTTAHDDVEKKLIVNSLGRKWELTFTTLVLFGGALFAAFPLFYATSFGGAYWVWMLILATFVLQAVSYEFRTKPGNLLGARTYEAFMFINGSVGLLLVGAALGTFFTGASFTLDDYNRVTWLHSLRGLEAAFSLFNLSMGLFLVFLARVLGALYLCNHIRHEDLHERLRRAVVINMVIALPFLLYVLVRLVTMDGFAVDPASGQVTVESFKYLKNLLGMPVVLIMLVAGLLLVIAGVVMTGKGRSTRGIWPAGVGTVLTALSLLLTAGFHGSAFYPSAVDPASSLTIFNASSSHFTLTAMSYVALAVPFVLAYIACVWRMMDRRKFTTDDLESENAKNLY</sequence>
<evidence type="ECO:0000256" key="9">
    <source>
        <dbReference type="ARBA" id="ARBA00022989"/>
    </source>
</evidence>
<keyword evidence="11 12" id="KW-0472">Membrane</keyword>
<feature type="transmembrane region" description="Helical" evidence="12">
    <location>
        <begin position="12"/>
        <end position="40"/>
    </location>
</feature>
<feature type="transmembrane region" description="Helical" evidence="12">
    <location>
        <begin position="255"/>
        <end position="276"/>
    </location>
</feature>
<organism evidence="13 14">
    <name type="scientific">Geoalkalibacter subterraneus</name>
    <dbReference type="NCBI Taxonomy" id="483547"/>
    <lineage>
        <taxon>Bacteria</taxon>
        <taxon>Pseudomonadati</taxon>
        <taxon>Thermodesulfobacteriota</taxon>
        <taxon>Desulfuromonadia</taxon>
        <taxon>Desulfuromonadales</taxon>
        <taxon>Geoalkalibacteraceae</taxon>
        <taxon>Geoalkalibacter</taxon>
    </lineage>
</organism>
<dbReference type="Proteomes" id="UP000035036">
    <property type="component" value="Chromosome"/>
</dbReference>
<dbReference type="GO" id="GO:0046872">
    <property type="term" value="F:metal ion binding"/>
    <property type="evidence" value="ECO:0007669"/>
    <property type="project" value="UniProtKB-KW"/>
</dbReference>
<feature type="transmembrane region" description="Helical" evidence="12">
    <location>
        <begin position="61"/>
        <end position="81"/>
    </location>
</feature>
<evidence type="ECO:0000313" key="14">
    <source>
        <dbReference type="Proteomes" id="UP000035036"/>
    </source>
</evidence>
<dbReference type="PANTHER" id="PTHR43141:SF5">
    <property type="entry name" value="CYTOCHROME BD-I UBIQUINOL OXIDASE SUBUNIT 2"/>
    <property type="match status" value="1"/>
</dbReference>
<keyword evidence="10" id="KW-0408">Iron</keyword>
<evidence type="ECO:0000256" key="1">
    <source>
        <dbReference type="ARBA" id="ARBA00004651"/>
    </source>
</evidence>
<feature type="transmembrane region" description="Helical" evidence="12">
    <location>
        <begin position="206"/>
        <end position="226"/>
    </location>
</feature>
<keyword evidence="5" id="KW-0349">Heme</keyword>
<dbReference type="RefSeq" id="WP_040201637.1">
    <property type="nucleotide sequence ID" value="NZ_CP010311.1"/>
</dbReference>
<feature type="transmembrane region" description="Helical" evidence="12">
    <location>
        <begin position="169"/>
        <end position="194"/>
    </location>
</feature>
<keyword evidence="14" id="KW-1185">Reference proteome</keyword>
<dbReference type="GO" id="GO:0019646">
    <property type="term" value="P:aerobic electron transport chain"/>
    <property type="evidence" value="ECO:0007669"/>
    <property type="project" value="TreeGrafter"/>
</dbReference>
<evidence type="ECO:0000256" key="12">
    <source>
        <dbReference type="SAM" id="Phobius"/>
    </source>
</evidence>
<evidence type="ECO:0000256" key="3">
    <source>
        <dbReference type="ARBA" id="ARBA00022448"/>
    </source>
</evidence>
<dbReference type="GO" id="GO:0070069">
    <property type="term" value="C:cytochrome complex"/>
    <property type="evidence" value="ECO:0007669"/>
    <property type="project" value="TreeGrafter"/>
</dbReference>
<dbReference type="KEGG" id="gsb:GSUB_15555"/>
<evidence type="ECO:0000256" key="6">
    <source>
        <dbReference type="ARBA" id="ARBA00022692"/>
    </source>
</evidence>
<keyword evidence="7" id="KW-0479">Metal-binding</keyword>
<dbReference type="NCBIfam" id="TIGR00203">
    <property type="entry name" value="cydB"/>
    <property type="match status" value="1"/>
</dbReference>
<keyword evidence="4" id="KW-1003">Cell membrane</keyword>
<feature type="transmembrane region" description="Helical" evidence="12">
    <location>
        <begin position="87"/>
        <end position="106"/>
    </location>
</feature>
<dbReference type="InterPro" id="IPR003317">
    <property type="entry name" value="Cyt-d_oxidase_su2"/>
</dbReference>
<protein>
    <submittedName>
        <fullName evidence="13">Cytochrome C oxidase assembly protein</fullName>
    </submittedName>
</protein>
<proteinExistence type="inferred from homology"/>
<accession>A0A0B5FHL7</accession>
<dbReference type="GO" id="GO:0016682">
    <property type="term" value="F:oxidoreductase activity, acting on diphenols and related substances as donors, oxygen as acceptor"/>
    <property type="evidence" value="ECO:0007669"/>
    <property type="project" value="TreeGrafter"/>
</dbReference>
<keyword evidence="8" id="KW-0249">Electron transport</keyword>
<gene>
    <name evidence="13" type="ORF">GSUB_15555</name>
</gene>
<name>A0A0B5FHL7_9BACT</name>
<dbReference type="Pfam" id="PF02322">
    <property type="entry name" value="Cyt_bd_oxida_II"/>
    <property type="match status" value="1"/>
</dbReference>
<keyword evidence="6 12" id="KW-0812">Transmembrane</keyword>
<feature type="transmembrane region" description="Helical" evidence="12">
    <location>
        <begin position="288"/>
        <end position="313"/>
    </location>
</feature>
<dbReference type="GO" id="GO:0005886">
    <property type="term" value="C:plasma membrane"/>
    <property type="evidence" value="ECO:0007669"/>
    <property type="project" value="UniProtKB-SubCell"/>
</dbReference>
<feature type="transmembrane region" description="Helical" evidence="12">
    <location>
        <begin position="333"/>
        <end position="356"/>
    </location>
</feature>
<dbReference type="EMBL" id="CP010311">
    <property type="protein sequence ID" value="AJF07682.1"/>
    <property type="molecule type" value="Genomic_DNA"/>
</dbReference>
<dbReference type="OrthoDB" id="9776710at2"/>
<dbReference type="STRING" id="483547.GSUB_15555"/>
<comment type="subcellular location">
    <subcellularLocation>
        <location evidence="1">Cell membrane</location>
        <topology evidence="1">Multi-pass membrane protein</topology>
    </subcellularLocation>
</comment>
<feature type="transmembrane region" description="Helical" evidence="12">
    <location>
        <begin position="126"/>
        <end position="149"/>
    </location>
</feature>
<dbReference type="AlphaFoldDB" id="A0A0B5FHL7"/>
<evidence type="ECO:0000256" key="11">
    <source>
        <dbReference type="ARBA" id="ARBA00023136"/>
    </source>
</evidence>
<dbReference type="HOGENOM" id="CLU_733472_0_0_7"/>
<dbReference type="GO" id="GO:0009055">
    <property type="term" value="F:electron transfer activity"/>
    <property type="evidence" value="ECO:0007669"/>
    <property type="project" value="TreeGrafter"/>
</dbReference>
<evidence type="ECO:0000313" key="13">
    <source>
        <dbReference type="EMBL" id="AJF07682.1"/>
    </source>
</evidence>
<evidence type="ECO:0000256" key="5">
    <source>
        <dbReference type="ARBA" id="ARBA00022617"/>
    </source>
</evidence>
<evidence type="ECO:0000256" key="10">
    <source>
        <dbReference type="ARBA" id="ARBA00023004"/>
    </source>
</evidence>
<keyword evidence="9 12" id="KW-1133">Transmembrane helix</keyword>
<evidence type="ECO:0000256" key="7">
    <source>
        <dbReference type="ARBA" id="ARBA00022723"/>
    </source>
</evidence>
<evidence type="ECO:0000256" key="2">
    <source>
        <dbReference type="ARBA" id="ARBA00007543"/>
    </source>
</evidence>
<keyword evidence="3" id="KW-0813">Transport</keyword>
<reference evidence="13 14" key="1">
    <citation type="journal article" date="2015" name="Genome Announc.">
        <title>Genomes of Geoalkalibacter ferrihydriticus Z-0531T and Geoalkalibacter subterraneus Red1T, Two Haloalkaliphilic Metal-Reducing Deltaproteobacteria.</title>
        <authorList>
            <person name="Badalamenti J.P."/>
            <person name="Krajmalnik-Brown R."/>
            <person name="Torres C.I."/>
            <person name="Bond D.R."/>
        </authorList>
    </citation>
    <scope>NUCLEOTIDE SEQUENCE [LARGE SCALE GENOMIC DNA]</scope>
    <source>
        <strain evidence="13 14">Red1</strain>
    </source>
</reference>
<evidence type="ECO:0000256" key="8">
    <source>
        <dbReference type="ARBA" id="ARBA00022982"/>
    </source>
</evidence>
<evidence type="ECO:0000256" key="4">
    <source>
        <dbReference type="ARBA" id="ARBA00022475"/>
    </source>
</evidence>
<comment type="similarity">
    <text evidence="2">Belongs to the cytochrome ubiquinol oxidase subunit 2 family.</text>
</comment>
<dbReference type="PANTHER" id="PTHR43141">
    <property type="entry name" value="CYTOCHROME BD2 SUBUNIT II"/>
    <property type="match status" value="1"/>
</dbReference>